<name>A0A4Q9KTW5_9MICR</name>
<gene>
    <name evidence="1" type="ORF">CWI39_2517p0010</name>
</gene>
<comment type="caution">
    <text evidence="1">The sequence shown here is derived from an EMBL/GenBank/DDBJ whole genome shotgun (WGS) entry which is preliminary data.</text>
</comment>
<organism evidence="1 2">
    <name type="scientific">Hamiltosporidium magnivora</name>
    <dbReference type="NCBI Taxonomy" id="148818"/>
    <lineage>
        <taxon>Eukaryota</taxon>
        <taxon>Fungi</taxon>
        <taxon>Fungi incertae sedis</taxon>
        <taxon>Microsporidia</taxon>
        <taxon>Dubosqiidae</taxon>
        <taxon>Hamiltosporidium</taxon>
    </lineage>
</organism>
<proteinExistence type="predicted"/>
<evidence type="ECO:0000313" key="2">
    <source>
        <dbReference type="Proteomes" id="UP000293045"/>
    </source>
</evidence>
<dbReference type="AlphaFoldDB" id="A0A4Q9KTW5"/>
<dbReference type="EMBL" id="PIXR01002517">
    <property type="protein sequence ID" value="TBT98238.1"/>
    <property type="molecule type" value="Genomic_DNA"/>
</dbReference>
<dbReference type="VEuPathDB" id="MicrosporidiaDB:CWI39_2517p0010"/>
<evidence type="ECO:0000313" key="1">
    <source>
        <dbReference type="EMBL" id="TBT98238.1"/>
    </source>
</evidence>
<reference evidence="1 2" key="1">
    <citation type="submission" date="2017-12" db="EMBL/GenBank/DDBJ databases">
        <authorList>
            <person name="Pombert J.-F."/>
            <person name="Haag K.L."/>
            <person name="Ebert D."/>
        </authorList>
    </citation>
    <scope>NUCLEOTIDE SEQUENCE [LARGE SCALE GENOMIC DNA]</scope>
    <source>
        <strain evidence="1">IL-BN-2</strain>
    </source>
</reference>
<sequence>MNMVKKITPIILKGGTALEEPTINIIEESDLEKETVMVKRGRRKYLKILKKVLT</sequence>
<dbReference type="Proteomes" id="UP000293045">
    <property type="component" value="Unassembled WGS sequence"/>
</dbReference>
<protein>
    <submittedName>
        <fullName evidence="1">Uncharacterized protein</fullName>
    </submittedName>
</protein>
<accession>A0A4Q9KTW5</accession>